<proteinExistence type="predicted"/>
<protein>
    <submittedName>
        <fullName evidence="1">Uncharacterized protein</fullName>
    </submittedName>
</protein>
<evidence type="ECO:0000313" key="1">
    <source>
        <dbReference type="EMBL" id="KAF5203423.1"/>
    </source>
</evidence>
<keyword evidence="2" id="KW-1185">Reference proteome</keyword>
<organism evidence="1 2">
    <name type="scientific">Thalictrum thalictroides</name>
    <name type="common">Rue-anemone</name>
    <name type="synonym">Anemone thalictroides</name>
    <dbReference type="NCBI Taxonomy" id="46969"/>
    <lineage>
        <taxon>Eukaryota</taxon>
        <taxon>Viridiplantae</taxon>
        <taxon>Streptophyta</taxon>
        <taxon>Embryophyta</taxon>
        <taxon>Tracheophyta</taxon>
        <taxon>Spermatophyta</taxon>
        <taxon>Magnoliopsida</taxon>
        <taxon>Ranunculales</taxon>
        <taxon>Ranunculaceae</taxon>
        <taxon>Thalictroideae</taxon>
        <taxon>Thalictrum</taxon>
    </lineage>
</organism>
<comment type="caution">
    <text evidence="1">The sequence shown here is derived from an EMBL/GenBank/DDBJ whole genome shotgun (WGS) entry which is preliminary data.</text>
</comment>
<dbReference type="OrthoDB" id="766965at2759"/>
<gene>
    <name evidence="1" type="ORF">FRX31_006993</name>
</gene>
<dbReference type="AlphaFoldDB" id="A0A7J6X276"/>
<evidence type="ECO:0000313" key="2">
    <source>
        <dbReference type="Proteomes" id="UP000554482"/>
    </source>
</evidence>
<name>A0A7J6X276_THATH</name>
<dbReference type="EMBL" id="JABWDY010006790">
    <property type="protein sequence ID" value="KAF5203423.1"/>
    <property type="molecule type" value="Genomic_DNA"/>
</dbReference>
<dbReference type="Proteomes" id="UP000554482">
    <property type="component" value="Unassembled WGS sequence"/>
</dbReference>
<reference evidence="1 2" key="1">
    <citation type="submission" date="2020-06" db="EMBL/GenBank/DDBJ databases">
        <title>Transcriptomic and genomic resources for Thalictrum thalictroides and T. hernandezii: Facilitating candidate gene discovery in an emerging model plant lineage.</title>
        <authorList>
            <person name="Arias T."/>
            <person name="Riano-Pachon D.M."/>
            <person name="Di Stilio V.S."/>
        </authorList>
    </citation>
    <scope>NUCLEOTIDE SEQUENCE [LARGE SCALE GENOMIC DNA]</scope>
    <source>
        <strain evidence="2">cv. WT478/WT964</strain>
        <tissue evidence="1">Leaves</tissue>
    </source>
</reference>
<sequence length="113" mass="13078">MVCGKREDAQQRFRLSPFSFSNNPILIISARCELDNSSLSFQTASLRTRSKAQPILKRIGCTFLYKLQLRFQLKLISRSNSKGLKLLTESVQFEEKEEIYKGEFNKILEVVND</sequence>
<accession>A0A7J6X276</accession>